<dbReference type="EMBL" id="CP033614">
    <property type="protein sequence ID" value="AYV55085.1"/>
    <property type="molecule type" value="Genomic_DNA"/>
</dbReference>
<accession>A0AAD0ULJ9</accession>
<protein>
    <submittedName>
        <fullName evidence="1">Uncharacterized protein</fullName>
    </submittedName>
</protein>
<evidence type="ECO:0000313" key="1">
    <source>
        <dbReference type="EMBL" id="AYV55085.1"/>
    </source>
</evidence>
<dbReference type="AlphaFoldDB" id="A0AAD0ULJ9"/>
<dbReference type="KEGG" id="lkm:EFP84_05890"/>
<organism evidence="1 4">
    <name type="scientific">Leptospira kmetyi</name>
    <dbReference type="NCBI Taxonomy" id="408139"/>
    <lineage>
        <taxon>Bacteria</taxon>
        <taxon>Pseudomonadati</taxon>
        <taxon>Spirochaetota</taxon>
        <taxon>Spirochaetia</taxon>
        <taxon>Leptospirales</taxon>
        <taxon>Leptospiraceae</taxon>
        <taxon>Leptospira</taxon>
    </lineage>
</organism>
<dbReference type="Proteomes" id="UP000276407">
    <property type="component" value="Chromosome 1"/>
</dbReference>
<evidence type="ECO:0000313" key="4">
    <source>
        <dbReference type="Proteomes" id="UP000276407"/>
    </source>
</evidence>
<keyword evidence="3" id="KW-1185">Reference proteome</keyword>
<gene>
    <name evidence="2" type="ORF">CH378_19145</name>
    <name evidence="1" type="ORF">EFP84_05890</name>
</gene>
<evidence type="ECO:0000313" key="3">
    <source>
        <dbReference type="Proteomes" id="UP000231919"/>
    </source>
</evidence>
<evidence type="ECO:0000313" key="2">
    <source>
        <dbReference type="EMBL" id="PJZ28220.1"/>
    </source>
</evidence>
<proteinExistence type="predicted"/>
<dbReference type="EMBL" id="NPDP01000045">
    <property type="protein sequence ID" value="PJZ28220.1"/>
    <property type="molecule type" value="Genomic_DNA"/>
</dbReference>
<dbReference type="Proteomes" id="UP000231919">
    <property type="component" value="Unassembled WGS sequence"/>
</dbReference>
<name>A0AAD0ULJ9_9LEPT</name>
<sequence>MAQSSQKGKFIQLLFLKTKKAPKVFRCGAFLLRSFPFKLRLTDENERSHVSVRMPPSPPRLLLRTIKEVDKPKSSRVLIL</sequence>
<reference evidence="2 3" key="1">
    <citation type="submission" date="2017-07" db="EMBL/GenBank/DDBJ databases">
        <title>Leptospira spp. isolated from tropical soils.</title>
        <authorList>
            <person name="Thibeaux R."/>
            <person name="Iraola G."/>
            <person name="Ferres I."/>
            <person name="Bierque E."/>
            <person name="Girault D."/>
            <person name="Soupe-Gilbert M.-E."/>
            <person name="Picardeau M."/>
            <person name="Goarant C."/>
        </authorList>
    </citation>
    <scope>NUCLEOTIDE SEQUENCE [LARGE SCALE GENOMIC DNA]</scope>
    <source>
        <strain evidence="2 3">JW2-C-B1</strain>
    </source>
</reference>
<reference evidence="1 4" key="2">
    <citation type="submission" date="2018-11" db="EMBL/GenBank/DDBJ databases">
        <title>Complete genome sequence of Leptospira kmetyi isolate LS 001/16 from soil sample associated with a leptospirosis patient in Kelantan.</title>
        <authorList>
            <person name="Muhammad Yusoff F."/>
            <person name="Muhammad Yusoff S."/>
            <person name="Ahmad M.N."/>
            <person name="Yusof N.Y."/>
            <person name="Aziah I."/>
        </authorList>
    </citation>
    <scope>NUCLEOTIDE SEQUENCE [LARGE SCALE GENOMIC DNA]</scope>
    <source>
        <strain evidence="1 4">LS 001/16</strain>
    </source>
</reference>